<evidence type="ECO:0000313" key="8">
    <source>
        <dbReference type="Proteomes" id="UP000464675"/>
    </source>
</evidence>
<evidence type="ECO:0000313" key="7">
    <source>
        <dbReference type="EMBL" id="QHQ40021.1"/>
    </source>
</evidence>
<dbReference type="InterPro" id="IPR044672">
    <property type="entry name" value="MOCS2A"/>
</dbReference>
<dbReference type="NCBIfam" id="NF008347">
    <property type="entry name" value="PRK11130.1"/>
    <property type="match status" value="1"/>
</dbReference>
<accession>A0A6P1TDW7</accession>
<dbReference type="GO" id="GO:0016740">
    <property type="term" value="F:transferase activity"/>
    <property type="evidence" value="ECO:0007669"/>
    <property type="project" value="UniProtKB-KW"/>
</dbReference>
<dbReference type="SUPFAM" id="SSF54285">
    <property type="entry name" value="MoaD/ThiS"/>
    <property type="match status" value="1"/>
</dbReference>
<organism evidence="6 9">
    <name type="scientific">Microbulbifer hydrolyticus</name>
    <dbReference type="NCBI Taxonomy" id="48074"/>
    <lineage>
        <taxon>Bacteria</taxon>
        <taxon>Pseudomonadati</taxon>
        <taxon>Pseudomonadota</taxon>
        <taxon>Gammaproteobacteria</taxon>
        <taxon>Cellvibrionales</taxon>
        <taxon>Microbulbiferaceae</taxon>
        <taxon>Microbulbifer</taxon>
    </lineage>
</organism>
<evidence type="ECO:0000256" key="2">
    <source>
        <dbReference type="ARBA" id="ARBA00022741"/>
    </source>
</evidence>
<evidence type="ECO:0000313" key="9">
    <source>
        <dbReference type="Proteomes" id="UP000563601"/>
    </source>
</evidence>
<dbReference type="Proteomes" id="UP000464675">
    <property type="component" value="Chromosome"/>
</dbReference>
<dbReference type="EMBL" id="JACHHR010000003">
    <property type="protein sequence ID" value="MBB5212383.1"/>
    <property type="molecule type" value="Genomic_DNA"/>
</dbReference>
<protein>
    <recommendedName>
        <fullName evidence="5">Molybdopterin synthase sulfur carrier subunit</fullName>
    </recommendedName>
</protein>
<comment type="pathway">
    <text evidence="1">Cofactor biosynthesis; molybdopterin biosynthesis.</text>
</comment>
<sequence>MIKVLFFASLREQLGCDGLEVPADQFASVSELRSQLEGKGDSWRTALSHAQLQVAVNQELASMDAAVHDGDEIAFFPPVTGG</sequence>
<evidence type="ECO:0000256" key="1">
    <source>
        <dbReference type="ARBA" id="ARBA00005046"/>
    </source>
</evidence>
<dbReference type="PANTHER" id="PTHR33359">
    <property type="entry name" value="MOLYBDOPTERIN SYNTHASE SULFUR CARRIER SUBUNIT"/>
    <property type="match status" value="1"/>
</dbReference>
<dbReference type="FunFam" id="3.10.20.30:FF:000010">
    <property type="entry name" value="Molybdopterin synthase sulfur carrier subunit"/>
    <property type="match status" value="1"/>
</dbReference>
<proteinExistence type="inferred from homology"/>
<dbReference type="Proteomes" id="UP000563601">
    <property type="component" value="Unassembled WGS sequence"/>
</dbReference>
<dbReference type="OrthoDB" id="9801945at2"/>
<keyword evidence="3" id="KW-0501">Molybdenum cofactor biosynthesis</keyword>
<name>A0A6P1TDW7_9GAMM</name>
<dbReference type="GO" id="GO:0000166">
    <property type="term" value="F:nucleotide binding"/>
    <property type="evidence" value="ECO:0007669"/>
    <property type="project" value="UniProtKB-KW"/>
</dbReference>
<evidence type="ECO:0000313" key="6">
    <source>
        <dbReference type="EMBL" id="MBB5212383.1"/>
    </source>
</evidence>
<dbReference type="PANTHER" id="PTHR33359:SF1">
    <property type="entry name" value="MOLYBDOPTERIN SYNTHASE SULFUR CARRIER SUBUNIT"/>
    <property type="match status" value="1"/>
</dbReference>
<dbReference type="GO" id="GO:1990133">
    <property type="term" value="C:molybdopterin adenylyltransferase complex"/>
    <property type="evidence" value="ECO:0007669"/>
    <property type="project" value="TreeGrafter"/>
</dbReference>
<keyword evidence="8" id="KW-1185">Reference proteome</keyword>
<keyword evidence="2" id="KW-0547">Nucleotide-binding</keyword>
<dbReference type="Gene3D" id="3.10.20.30">
    <property type="match status" value="1"/>
</dbReference>
<dbReference type="InterPro" id="IPR016155">
    <property type="entry name" value="Mopterin_synth/thiamin_S_b"/>
</dbReference>
<dbReference type="InterPro" id="IPR003749">
    <property type="entry name" value="ThiS/MoaD-like"/>
</dbReference>
<dbReference type="InterPro" id="IPR012675">
    <property type="entry name" value="Beta-grasp_dom_sf"/>
</dbReference>
<reference evidence="6 9" key="2">
    <citation type="submission" date="2020-08" db="EMBL/GenBank/DDBJ databases">
        <title>Genomic Encyclopedia of Type Strains, Phase IV (KMG-IV): sequencing the most valuable type-strain genomes for metagenomic binning, comparative biology and taxonomic classification.</title>
        <authorList>
            <person name="Goeker M."/>
        </authorList>
    </citation>
    <scope>NUCLEOTIDE SEQUENCE [LARGE SCALE GENOMIC DNA]</scope>
    <source>
        <strain evidence="6 9">DSM 11525</strain>
    </source>
</reference>
<reference evidence="7 8" key="1">
    <citation type="submission" date="2020-01" db="EMBL/GenBank/DDBJ databases">
        <title>The possibility of degradation of plastic by Microbulbifer hydrolyticus IRE-31.</title>
        <authorList>
            <person name="Liu L."/>
        </authorList>
    </citation>
    <scope>NUCLEOTIDE SEQUENCE [LARGE SCALE GENOMIC DNA]</scope>
    <source>
        <strain evidence="7 8">IRE-31</strain>
    </source>
</reference>
<dbReference type="EMBL" id="CP047491">
    <property type="protein sequence ID" value="QHQ40021.1"/>
    <property type="molecule type" value="Genomic_DNA"/>
</dbReference>
<evidence type="ECO:0000256" key="5">
    <source>
        <dbReference type="ARBA" id="ARBA00024247"/>
    </source>
</evidence>
<dbReference type="AlphaFoldDB" id="A0A6P1TDW7"/>
<evidence type="ECO:0000256" key="3">
    <source>
        <dbReference type="ARBA" id="ARBA00023150"/>
    </source>
</evidence>
<dbReference type="GO" id="GO:0006777">
    <property type="term" value="P:Mo-molybdopterin cofactor biosynthetic process"/>
    <property type="evidence" value="ECO:0007669"/>
    <property type="project" value="UniProtKB-KW"/>
</dbReference>
<dbReference type="CDD" id="cd00754">
    <property type="entry name" value="Ubl_MoaD"/>
    <property type="match status" value="1"/>
</dbReference>
<comment type="similarity">
    <text evidence="4">Belongs to the MoaD family.</text>
</comment>
<keyword evidence="7" id="KW-0808">Transferase</keyword>
<dbReference type="NCBIfam" id="TIGR01682">
    <property type="entry name" value="moaD"/>
    <property type="match status" value="1"/>
</dbReference>
<dbReference type="Pfam" id="PF02597">
    <property type="entry name" value="ThiS"/>
    <property type="match status" value="1"/>
</dbReference>
<gene>
    <name evidence="7" type="primary">moaD</name>
    <name evidence="7" type="ORF">GTQ55_14205</name>
    <name evidence="6" type="ORF">HNQ53_002608</name>
</gene>
<evidence type="ECO:0000256" key="4">
    <source>
        <dbReference type="ARBA" id="ARBA00024200"/>
    </source>
</evidence>
<dbReference type="RefSeq" id="WP_161859333.1">
    <property type="nucleotide sequence ID" value="NZ_CP047491.1"/>
</dbReference>